<dbReference type="EMBL" id="SOEG01000004">
    <property type="protein sequence ID" value="TDX52900.1"/>
    <property type="molecule type" value="Genomic_DNA"/>
</dbReference>
<dbReference type="Proteomes" id="UP000295832">
    <property type="component" value="Unassembled WGS sequence"/>
</dbReference>
<dbReference type="RefSeq" id="WP_134115093.1">
    <property type="nucleotide sequence ID" value="NZ_SOEG01000004.1"/>
</dbReference>
<reference evidence="1 2" key="1">
    <citation type="submission" date="2019-03" db="EMBL/GenBank/DDBJ databases">
        <title>Subsurface microbial communities from deep shales in Ohio and West Virginia, USA.</title>
        <authorList>
            <person name="Wrighton K."/>
        </authorList>
    </citation>
    <scope>NUCLEOTIDE SEQUENCE [LARGE SCALE GENOMIC DNA]</scope>
    <source>
        <strain evidence="1 2">MSL 6dP</strain>
    </source>
</reference>
<accession>A0A4R8H2R3</accession>
<comment type="caution">
    <text evidence="1">The sequence shown here is derived from an EMBL/GenBank/DDBJ whole genome shotgun (WGS) entry which is preliminary data.</text>
</comment>
<proteinExistence type="predicted"/>
<organism evidence="1 2">
    <name type="scientific">Orenia marismortui</name>
    <dbReference type="NCBI Taxonomy" id="46469"/>
    <lineage>
        <taxon>Bacteria</taxon>
        <taxon>Bacillati</taxon>
        <taxon>Bacillota</taxon>
        <taxon>Clostridia</taxon>
        <taxon>Halanaerobiales</taxon>
        <taxon>Halobacteroidaceae</taxon>
        <taxon>Orenia</taxon>
    </lineage>
</organism>
<dbReference type="Pfam" id="PF21835">
    <property type="entry name" value="YIEGIA_cap"/>
    <property type="match status" value="1"/>
</dbReference>
<evidence type="ECO:0000313" key="1">
    <source>
        <dbReference type="EMBL" id="TDX52900.1"/>
    </source>
</evidence>
<gene>
    <name evidence="1" type="ORF">C7959_10425</name>
</gene>
<name>A0A4R8H2R3_9FIRM</name>
<sequence length="64" mass="7273">MDINNFILAIVILKEDKNKVEAGSAPVFYAEDDEELEYIAMMISRLTMSMVHDLGNGIYILVKH</sequence>
<keyword evidence="2" id="KW-1185">Reference proteome</keyword>
<dbReference type="STRING" id="926561.GCA_000379025_00330"/>
<protein>
    <submittedName>
        <fullName evidence="1">Uncharacterized protein</fullName>
    </submittedName>
</protein>
<dbReference type="InterPro" id="IPR054055">
    <property type="entry name" value="YpzH"/>
</dbReference>
<dbReference type="AlphaFoldDB" id="A0A4R8H2R3"/>
<evidence type="ECO:0000313" key="2">
    <source>
        <dbReference type="Proteomes" id="UP000295832"/>
    </source>
</evidence>